<evidence type="ECO:0000259" key="1">
    <source>
        <dbReference type="PROSITE" id="PS50110"/>
    </source>
</evidence>
<dbReference type="InterPro" id="IPR011006">
    <property type="entry name" value="CheY-like_superfamily"/>
</dbReference>
<gene>
    <name evidence="2" type="ORF">S12H4_15390</name>
</gene>
<dbReference type="SUPFAM" id="SSF52172">
    <property type="entry name" value="CheY-like"/>
    <property type="match status" value="1"/>
</dbReference>
<protein>
    <recommendedName>
        <fullName evidence="1">Response regulatory domain-containing protein</fullName>
    </recommendedName>
</protein>
<dbReference type="PANTHER" id="PTHR43228:SF1">
    <property type="entry name" value="TWO-COMPONENT RESPONSE REGULATOR ARR22"/>
    <property type="match status" value="1"/>
</dbReference>
<dbReference type="PANTHER" id="PTHR43228">
    <property type="entry name" value="TWO-COMPONENT RESPONSE REGULATOR"/>
    <property type="match status" value="1"/>
</dbReference>
<accession>X1S283</accession>
<dbReference type="GO" id="GO:0000160">
    <property type="term" value="P:phosphorelay signal transduction system"/>
    <property type="evidence" value="ECO:0007669"/>
    <property type="project" value="InterPro"/>
</dbReference>
<proteinExistence type="predicted"/>
<dbReference type="InterPro" id="IPR052048">
    <property type="entry name" value="ST_Response_Regulator"/>
</dbReference>
<dbReference type="InterPro" id="IPR001789">
    <property type="entry name" value="Sig_transdc_resp-reg_receiver"/>
</dbReference>
<sequence length="108" mass="11579">VLGYEVDFAKDGAEAIDLYEKAKQAAKPFDAIIMDLTVPGGMGGKEAIQKLIEIDPGAKAIVSSGYSNDPIMADHTKYGFCGVVAKPYQIKELGETLREVIRGEDSSL</sequence>
<reference evidence="2" key="1">
    <citation type="journal article" date="2014" name="Front. Microbiol.">
        <title>High frequency of phylogenetically diverse reductive dehalogenase-homologous genes in deep subseafloor sedimentary metagenomes.</title>
        <authorList>
            <person name="Kawai M."/>
            <person name="Futagami T."/>
            <person name="Toyoda A."/>
            <person name="Takaki Y."/>
            <person name="Nishi S."/>
            <person name="Hori S."/>
            <person name="Arai W."/>
            <person name="Tsubouchi T."/>
            <person name="Morono Y."/>
            <person name="Uchiyama I."/>
            <person name="Ito T."/>
            <person name="Fujiyama A."/>
            <person name="Inagaki F."/>
            <person name="Takami H."/>
        </authorList>
    </citation>
    <scope>NUCLEOTIDE SEQUENCE</scope>
    <source>
        <strain evidence="2">Expedition CK06-06</strain>
    </source>
</reference>
<feature type="non-terminal residue" evidence="2">
    <location>
        <position position="1"/>
    </location>
</feature>
<dbReference type="Pfam" id="PF00072">
    <property type="entry name" value="Response_reg"/>
    <property type="match status" value="1"/>
</dbReference>
<comment type="caution">
    <text evidence="2">The sequence shown here is derived from an EMBL/GenBank/DDBJ whole genome shotgun (WGS) entry which is preliminary data.</text>
</comment>
<dbReference type="AlphaFoldDB" id="X1S283"/>
<feature type="domain" description="Response regulatory" evidence="1">
    <location>
        <begin position="1"/>
        <end position="101"/>
    </location>
</feature>
<evidence type="ECO:0000313" key="2">
    <source>
        <dbReference type="EMBL" id="GAI87157.1"/>
    </source>
</evidence>
<name>X1S283_9ZZZZ</name>
<organism evidence="2">
    <name type="scientific">marine sediment metagenome</name>
    <dbReference type="NCBI Taxonomy" id="412755"/>
    <lineage>
        <taxon>unclassified sequences</taxon>
        <taxon>metagenomes</taxon>
        <taxon>ecological metagenomes</taxon>
    </lineage>
</organism>
<dbReference type="EMBL" id="BARW01007387">
    <property type="protein sequence ID" value="GAI87157.1"/>
    <property type="molecule type" value="Genomic_DNA"/>
</dbReference>
<dbReference type="PROSITE" id="PS50110">
    <property type="entry name" value="RESPONSE_REGULATORY"/>
    <property type="match status" value="1"/>
</dbReference>
<dbReference type="Gene3D" id="3.40.50.2300">
    <property type="match status" value="1"/>
</dbReference>